<evidence type="ECO:0000256" key="3">
    <source>
        <dbReference type="ARBA" id="ARBA00022448"/>
    </source>
</evidence>
<feature type="transmembrane region" description="Helical" evidence="8">
    <location>
        <begin position="397"/>
        <end position="415"/>
    </location>
</feature>
<dbReference type="SUPFAM" id="SSF103473">
    <property type="entry name" value="MFS general substrate transporter"/>
    <property type="match status" value="1"/>
</dbReference>
<evidence type="ECO:0000259" key="9">
    <source>
        <dbReference type="PROSITE" id="PS50850"/>
    </source>
</evidence>
<dbReference type="InterPro" id="IPR011701">
    <property type="entry name" value="MFS"/>
</dbReference>
<dbReference type="AlphaFoldDB" id="A0A225AQY7"/>
<dbReference type="InterPro" id="IPR036259">
    <property type="entry name" value="MFS_trans_sf"/>
</dbReference>
<dbReference type="InterPro" id="IPR050327">
    <property type="entry name" value="Proton-linked_MCT"/>
</dbReference>
<protein>
    <recommendedName>
        <fullName evidence="9">Major facilitator superfamily (MFS) profile domain-containing protein</fullName>
    </recommendedName>
</protein>
<dbReference type="InterPro" id="IPR020846">
    <property type="entry name" value="MFS_dom"/>
</dbReference>
<accession>A0A225AQY7</accession>
<dbReference type="Pfam" id="PF07690">
    <property type="entry name" value="MFS_1"/>
    <property type="match status" value="1"/>
</dbReference>
<evidence type="ECO:0000256" key="4">
    <source>
        <dbReference type="ARBA" id="ARBA00022692"/>
    </source>
</evidence>
<comment type="caution">
    <text evidence="10">The sequence shown here is derived from an EMBL/GenBank/DDBJ whole genome shotgun (WGS) entry which is preliminary data.</text>
</comment>
<evidence type="ECO:0000256" key="1">
    <source>
        <dbReference type="ARBA" id="ARBA00004141"/>
    </source>
</evidence>
<gene>
    <name evidence="10" type="ORF">UA08_06843</name>
</gene>
<dbReference type="PANTHER" id="PTHR11360:SF224">
    <property type="entry name" value="MAJOR FACILITATOR SUPERFAMILY (MFS) PROFILE DOMAIN-CONTAINING PROTEIN-RELATED"/>
    <property type="match status" value="1"/>
</dbReference>
<evidence type="ECO:0000256" key="7">
    <source>
        <dbReference type="SAM" id="MobiDB-lite"/>
    </source>
</evidence>
<proteinExistence type="inferred from homology"/>
<evidence type="ECO:0000313" key="10">
    <source>
        <dbReference type="EMBL" id="OKL58019.1"/>
    </source>
</evidence>
<evidence type="ECO:0000313" key="11">
    <source>
        <dbReference type="Proteomes" id="UP000214365"/>
    </source>
</evidence>
<keyword evidence="11" id="KW-1185">Reference proteome</keyword>
<evidence type="ECO:0000256" key="5">
    <source>
        <dbReference type="ARBA" id="ARBA00022989"/>
    </source>
</evidence>
<feature type="transmembrane region" description="Helical" evidence="8">
    <location>
        <begin position="235"/>
        <end position="257"/>
    </location>
</feature>
<feature type="transmembrane region" description="Helical" evidence="8">
    <location>
        <begin position="329"/>
        <end position="351"/>
    </location>
</feature>
<feature type="domain" description="Major facilitator superfamily (MFS) profile" evidence="9">
    <location>
        <begin position="234"/>
        <end position="426"/>
    </location>
</feature>
<evidence type="ECO:0000256" key="8">
    <source>
        <dbReference type="SAM" id="Phobius"/>
    </source>
</evidence>
<keyword evidence="4 8" id="KW-0812">Transmembrane</keyword>
<comment type="subcellular location">
    <subcellularLocation>
        <location evidence="1">Membrane</location>
        <topology evidence="1">Multi-pass membrane protein</topology>
    </subcellularLocation>
</comment>
<dbReference type="Gene3D" id="1.20.1250.20">
    <property type="entry name" value="MFS general substrate transporter like domains"/>
    <property type="match status" value="1"/>
</dbReference>
<keyword evidence="5 8" id="KW-1133">Transmembrane helix</keyword>
<evidence type="ECO:0000256" key="6">
    <source>
        <dbReference type="ARBA" id="ARBA00023136"/>
    </source>
</evidence>
<keyword evidence="3" id="KW-0813">Transport</keyword>
<dbReference type="EMBL" id="LFMY01000010">
    <property type="protein sequence ID" value="OKL58019.1"/>
    <property type="molecule type" value="Genomic_DNA"/>
</dbReference>
<reference evidence="10 11" key="1">
    <citation type="submission" date="2015-06" db="EMBL/GenBank/DDBJ databases">
        <title>Talaromyces atroroseus IBT 11181 draft genome.</title>
        <authorList>
            <person name="Rasmussen K.B."/>
            <person name="Rasmussen S."/>
            <person name="Petersen B."/>
            <person name="Sicheritz-Ponten T."/>
            <person name="Mortensen U.H."/>
            <person name="Thrane U."/>
        </authorList>
    </citation>
    <scope>NUCLEOTIDE SEQUENCE [LARGE SCALE GENOMIC DNA]</scope>
    <source>
        <strain evidence="10 11">IBT 11181</strain>
    </source>
</reference>
<feature type="transmembrane region" description="Helical" evidence="8">
    <location>
        <begin position="121"/>
        <end position="137"/>
    </location>
</feature>
<sequence length="426" mass="45665">MSIDAPSSSGLDSQSPLSSTNGLDSEKLGTASAEKILRKPQGPAPDGGLTAWLVLAGAWCVLFCSFGWINSIGVFQNYYEVSLLSQYSASTIAWIPSLQIFFMFAMGPIVGQLYDRFGPRYLLLVGSFLHVFGLMMASISTQYYQVLLSQGVCSAIGVSCIFQPASGSSIGGIIFPIMVQKLIIEVGYGWSMRIAAFMILFLLMIANLTIKSRFPPNPRTMTKEELTQPFKEAKCILILCGFLLLTFGIFIPIDYVVAEAYASGMSYNLAQYLLAMLNAGRYINLFGRLGAGALADRIGSYNIFVIVCYLSGILVLALWIPAASNAAEIVFAIVFGFSSGAYVSLIAGLIAKISPFKQIGYRTGLTFLFGSIGGLTTNPIAGAILQNSGGSYLGMKIFSGVCIIAGTSFVLGARLHETGLKLIANF</sequence>
<dbReference type="GeneID" id="31006598"/>
<feature type="region of interest" description="Disordered" evidence="7">
    <location>
        <begin position="1"/>
        <end position="25"/>
    </location>
</feature>
<dbReference type="GO" id="GO:0016020">
    <property type="term" value="C:membrane"/>
    <property type="evidence" value="ECO:0007669"/>
    <property type="project" value="UniProtKB-SubCell"/>
</dbReference>
<feature type="transmembrane region" description="Helical" evidence="8">
    <location>
        <begin position="269"/>
        <end position="289"/>
    </location>
</feature>
<keyword evidence="6 8" id="KW-0472">Membrane</keyword>
<dbReference type="PANTHER" id="PTHR11360">
    <property type="entry name" value="MONOCARBOXYLATE TRANSPORTER"/>
    <property type="match status" value="1"/>
</dbReference>
<evidence type="ECO:0000256" key="2">
    <source>
        <dbReference type="ARBA" id="ARBA00006727"/>
    </source>
</evidence>
<feature type="transmembrane region" description="Helical" evidence="8">
    <location>
        <begin position="194"/>
        <end position="214"/>
    </location>
</feature>
<feature type="transmembrane region" description="Helical" evidence="8">
    <location>
        <begin position="363"/>
        <end position="385"/>
    </location>
</feature>
<dbReference type="GO" id="GO:0022857">
    <property type="term" value="F:transmembrane transporter activity"/>
    <property type="evidence" value="ECO:0007669"/>
    <property type="project" value="InterPro"/>
</dbReference>
<feature type="transmembrane region" description="Helical" evidence="8">
    <location>
        <begin position="301"/>
        <end position="323"/>
    </location>
</feature>
<dbReference type="Proteomes" id="UP000214365">
    <property type="component" value="Unassembled WGS sequence"/>
</dbReference>
<comment type="similarity">
    <text evidence="2">Belongs to the major facilitator superfamily. Monocarboxylate porter (TC 2.A.1.13) family.</text>
</comment>
<feature type="transmembrane region" description="Helical" evidence="8">
    <location>
        <begin position="49"/>
        <end position="69"/>
    </location>
</feature>
<dbReference type="PROSITE" id="PS50850">
    <property type="entry name" value="MFS"/>
    <property type="match status" value="1"/>
</dbReference>
<organism evidence="10 11">
    <name type="scientific">Talaromyces atroroseus</name>
    <dbReference type="NCBI Taxonomy" id="1441469"/>
    <lineage>
        <taxon>Eukaryota</taxon>
        <taxon>Fungi</taxon>
        <taxon>Dikarya</taxon>
        <taxon>Ascomycota</taxon>
        <taxon>Pezizomycotina</taxon>
        <taxon>Eurotiomycetes</taxon>
        <taxon>Eurotiomycetidae</taxon>
        <taxon>Eurotiales</taxon>
        <taxon>Trichocomaceae</taxon>
        <taxon>Talaromyces</taxon>
        <taxon>Talaromyces sect. Trachyspermi</taxon>
    </lineage>
</organism>
<feature type="transmembrane region" description="Helical" evidence="8">
    <location>
        <begin position="89"/>
        <end position="109"/>
    </location>
</feature>
<dbReference type="RefSeq" id="XP_020118140.1">
    <property type="nucleotide sequence ID" value="XM_020269165.1"/>
</dbReference>
<dbReference type="OrthoDB" id="5667at2759"/>
<name>A0A225AQY7_TALAT</name>
<feature type="compositionally biased region" description="Low complexity" evidence="7">
    <location>
        <begin position="1"/>
        <end position="19"/>
    </location>
</feature>